<evidence type="ECO:0000256" key="2">
    <source>
        <dbReference type="ARBA" id="ARBA00005992"/>
    </source>
</evidence>
<feature type="active site" description="Proton donor/acceptor" evidence="7">
    <location>
        <position position="450"/>
    </location>
</feature>
<keyword evidence="8" id="KW-0732">Signal</keyword>
<dbReference type="Pfam" id="PF20142">
    <property type="entry name" value="Scaffold"/>
    <property type="match status" value="1"/>
</dbReference>
<evidence type="ECO:0000313" key="10">
    <source>
        <dbReference type="EMBL" id="QQP90428.1"/>
    </source>
</evidence>
<dbReference type="InterPro" id="IPR036366">
    <property type="entry name" value="PGBDSf"/>
</dbReference>
<keyword evidence="4 7" id="KW-0133">Cell shape</keyword>
<dbReference type="Pfam" id="PF01471">
    <property type="entry name" value="PG_binding_1"/>
    <property type="match status" value="1"/>
</dbReference>
<dbReference type="PANTHER" id="PTHR41533">
    <property type="entry name" value="L,D-TRANSPEPTIDASE HI_1667-RELATED"/>
    <property type="match status" value="1"/>
</dbReference>
<proteinExistence type="inferred from homology"/>
<dbReference type="PROSITE" id="PS52029">
    <property type="entry name" value="LD_TPASE"/>
    <property type="match status" value="1"/>
</dbReference>
<reference evidence="10" key="1">
    <citation type="submission" date="2021-02" db="EMBL/GenBank/DDBJ databases">
        <title>Skermanella TT6 skin isolate.</title>
        <authorList>
            <person name="Lee K."/>
            <person name="Ganzorig M."/>
        </authorList>
    </citation>
    <scope>NUCLEOTIDE SEQUENCE</scope>
    <source>
        <strain evidence="10">TT6</strain>
    </source>
</reference>
<dbReference type="InterPro" id="IPR002477">
    <property type="entry name" value="Peptidoglycan-bd-like"/>
</dbReference>
<sequence length="561" mass="61466">MRVLLRRVLVLCALGGWPGAAPASAQAVEPFLPALAEATEADVAIARRLGKDGPLEVDGQRLRNLAALRRFYAERGFDPAWTDASGLAPAAPGLVALVRQAEREGLEPQHYHPDAIERRQGMADVATLAELDLLITDAVMEYAVDLRAGRLAPRQIAPELAAAPPRLDPQEIARAALAAPDLAAFLTGFTPPHPQYAALRDVLKRYRAVAAAGGWPAAGEGPVLKPGMQDAGVPALRRRLAATGDYAGKDLASPLYDAPLEAAVKRFQSYNGLGQDGVVGVSTRAALNIPAARRVGQIIANMERWRWLEDDLGERHVMVNIPGYTLKGVAPGVEPLRMPVIVGTVERPTPVFSHRINHLVFNPTWTIPPTVARNDILPKLIRNPGYLKENGITLYESWAAGARKLDARGIDWRSVGSRITRYRMRQDPGPKNSLGQVKFMFPNEFDVYLHDTPARDKFSRNARGLSSGCVRVGDPDALARFLMEGMADWTAERRRQVLDAGETKTVWLRQSVPVHLTYQTVFVDEAGRTQFREDIYDRDGAFMNALAKRLPVQQTVAQAVN</sequence>
<evidence type="ECO:0000256" key="7">
    <source>
        <dbReference type="PROSITE-ProRule" id="PRU01373"/>
    </source>
</evidence>
<evidence type="ECO:0000256" key="8">
    <source>
        <dbReference type="SAM" id="SignalP"/>
    </source>
</evidence>
<feature type="signal peptide" evidence="8">
    <location>
        <begin position="1"/>
        <end position="23"/>
    </location>
</feature>
<evidence type="ECO:0000259" key="9">
    <source>
        <dbReference type="PROSITE" id="PS52029"/>
    </source>
</evidence>
<dbReference type="SUPFAM" id="SSF47090">
    <property type="entry name" value="PGBD-like"/>
    <property type="match status" value="1"/>
</dbReference>
<keyword evidence="11" id="KW-1185">Reference proteome</keyword>
<feature type="domain" description="L,D-TPase catalytic" evidence="9">
    <location>
        <begin position="315"/>
        <end position="498"/>
    </location>
</feature>
<accession>A0ABX7B8G9</accession>
<dbReference type="Pfam" id="PF03734">
    <property type="entry name" value="YkuD"/>
    <property type="match status" value="1"/>
</dbReference>
<keyword evidence="3" id="KW-0808">Transferase</keyword>
<dbReference type="CDD" id="cd16913">
    <property type="entry name" value="YkuD_like"/>
    <property type="match status" value="1"/>
</dbReference>
<gene>
    <name evidence="10" type="ORF">IGS68_03985</name>
</gene>
<dbReference type="PANTHER" id="PTHR41533:SF2">
    <property type="entry name" value="BLR7131 PROTEIN"/>
    <property type="match status" value="1"/>
</dbReference>
<dbReference type="InterPro" id="IPR038063">
    <property type="entry name" value="Transpep_catalytic_dom"/>
</dbReference>
<dbReference type="EMBL" id="CP067420">
    <property type="protein sequence ID" value="QQP90428.1"/>
    <property type="molecule type" value="Genomic_DNA"/>
</dbReference>
<feature type="active site" description="Nucleophile" evidence="7">
    <location>
        <position position="469"/>
    </location>
</feature>
<comment type="similarity">
    <text evidence="2">Belongs to the YkuD family.</text>
</comment>
<keyword evidence="5 7" id="KW-0573">Peptidoglycan synthesis</keyword>
<dbReference type="InterPro" id="IPR036365">
    <property type="entry name" value="PGBD-like_sf"/>
</dbReference>
<evidence type="ECO:0000256" key="4">
    <source>
        <dbReference type="ARBA" id="ARBA00022960"/>
    </source>
</evidence>
<dbReference type="Proteomes" id="UP000595197">
    <property type="component" value="Chromosome"/>
</dbReference>
<dbReference type="Gene3D" id="1.10.101.10">
    <property type="entry name" value="PGBD-like superfamily/PGBD"/>
    <property type="match status" value="1"/>
</dbReference>
<comment type="pathway">
    <text evidence="1 7">Cell wall biogenesis; peptidoglycan biosynthesis.</text>
</comment>
<evidence type="ECO:0000256" key="3">
    <source>
        <dbReference type="ARBA" id="ARBA00022679"/>
    </source>
</evidence>
<dbReference type="InterPro" id="IPR045380">
    <property type="entry name" value="LD_TPept_scaffold_dom"/>
</dbReference>
<evidence type="ECO:0000313" key="11">
    <source>
        <dbReference type="Proteomes" id="UP000595197"/>
    </source>
</evidence>
<evidence type="ECO:0000256" key="1">
    <source>
        <dbReference type="ARBA" id="ARBA00004752"/>
    </source>
</evidence>
<evidence type="ECO:0000256" key="5">
    <source>
        <dbReference type="ARBA" id="ARBA00022984"/>
    </source>
</evidence>
<dbReference type="InterPro" id="IPR052905">
    <property type="entry name" value="LD-transpeptidase_YkuD-like"/>
</dbReference>
<dbReference type="InterPro" id="IPR005490">
    <property type="entry name" value="LD_TPept_cat_dom"/>
</dbReference>
<feature type="chain" id="PRO_5045540854" evidence="8">
    <location>
        <begin position="24"/>
        <end position="561"/>
    </location>
</feature>
<protein>
    <submittedName>
        <fullName evidence="10">L,D-transpeptidase family protein</fullName>
    </submittedName>
</protein>
<dbReference type="Gene3D" id="2.40.440.10">
    <property type="entry name" value="L,D-transpeptidase catalytic domain-like"/>
    <property type="match status" value="1"/>
</dbReference>
<dbReference type="RefSeq" id="WP_201077507.1">
    <property type="nucleotide sequence ID" value="NZ_CP067420.1"/>
</dbReference>
<dbReference type="SUPFAM" id="SSF141523">
    <property type="entry name" value="L,D-transpeptidase catalytic domain-like"/>
    <property type="match status" value="1"/>
</dbReference>
<evidence type="ECO:0000256" key="6">
    <source>
        <dbReference type="ARBA" id="ARBA00023316"/>
    </source>
</evidence>
<keyword evidence="6 7" id="KW-0961">Cell wall biogenesis/degradation</keyword>
<name>A0ABX7B8G9_9PROT</name>
<organism evidence="10 11">
    <name type="scientific">Skermanella cutis</name>
    <dbReference type="NCBI Taxonomy" id="2775420"/>
    <lineage>
        <taxon>Bacteria</taxon>
        <taxon>Pseudomonadati</taxon>
        <taxon>Pseudomonadota</taxon>
        <taxon>Alphaproteobacteria</taxon>
        <taxon>Rhodospirillales</taxon>
        <taxon>Azospirillaceae</taxon>
        <taxon>Skermanella</taxon>
    </lineage>
</organism>